<dbReference type="Proteomes" id="UP000256520">
    <property type="component" value="Unassembled WGS sequence"/>
</dbReference>
<dbReference type="PANTHER" id="PTHR30250">
    <property type="entry name" value="PST FAMILY PREDICTED COLANIC ACID TRANSPORTER"/>
    <property type="match status" value="1"/>
</dbReference>
<dbReference type="AlphaFoldDB" id="A0A3D8PX95"/>
<gene>
    <name evidence="7" type="ORF">CWR45_05895</name>
</gene>
<dbReference type="EMBL" id="PIOD01000005">
    <property type="protein sequence ID" value="RDW20756.1"/>
    <property type="molecule type" value="Genomic_DNA"/>
</dbReference>
<evidence type="ECO:0000256" key="5">
    <source>
        <dbReference type="ARBA" id="ARBA00023136"/>
    </source>
</evidence>
<protein>
    <submittedName>
        <fullName evidence="7">Sugar translocase</fullName>
    </submittedName>
</protein>
<dbReference type="OrthoDB" id="8609648at2"/>
<sequence length="516" mass="59217">MSNSRTINTLRNTVSGIMGQFLIYLTTFVYRTIFIYVLGKTYLGISGLFTNILMLLSIVELGIGSAINFSLYKPIAEGNIQKIKSLMHFYKRLYRIIAIAVAVLGLSLLPFLDFFIVGSLDISEPLSLIYILYLLNSLVSYISAHKQALIMADQKGYIITVYRNGFLLVRDVLLIIWLLIFNTFLPTLIIQVVTTLLINLFLSRKANKMYPYLRDKNVLSLDLDTKKDLTIKIKSMFLYKIGATIVHGTDNILISKFIGIGSVGMYSNYLLVINSARTLIQYLITALTPSVGNSIALSDRKTVFRIYNSLYFIIFWIYSLFATCFFILLNPFITIWIGEEYLFSQLIVAAIVLNFYLYGIHQHMLIYRNALGLYQYAKSKPIFEAIINLVASIYLLKQFGLVGVILGTTISYITTGLWIEPYVLYKHFLKTGSKEYWIRYIIYISITILNITLMYFIAEFIFDGTLLMFIVLAMLCIIIPNIIIVLVFHNTPEFVDFIKRIKHLVNQMLTKLKSRT</sequence>
<feature type="transmembrane region" description="Helical" evidence="6">
    <location>
        <begin position="464"/>
        <end position="488"/>
    </location>
</feature>
<feature type="transmembrane region" description="Helical" evidence="6">
    <location>
        <begin position="437"/>
        <end position="458"/>
    </location>
</feature>
<evidence type="ECO:0000256" key="2">
    <source>
        <dbReference type="ARBA" id="ARBA00022475"/>
    </source>
</evidence>
<feature type="transmembrane region" description="Helical" evidence="6">
    <location>
        <begin position="310"/>
        <end position="329"/>
    </location>
</feature>
<feature type="transmembrane region" description="Helical" evidence="6">
    <location>
        <begin position="279"/>
        <end position="298"/>
    </location>
</feature>
<keyword evidence="4 6" id="KW-1133">Transmembrane helix</keyword>
<dbReference type="GO" id="GO:0005886">
    <property type="term" value="C:plasma membrane"/>
    <property type="evidence" value="ECO:0007669"/>
    <property type="project" value="UniProtKB-SubCell"/>
</dbReference>
<dbReference type="RefSeq" id="WP_115748927.1">
    <property type="nucleotide sequence ID" value="NZ_PIOD01000005.1"/>
</dbReference>
<organism evidence="7 8">
    <name type="scientific">Oceanobacillus chungangensis</name>
    <dbReference type="NCBI Taxonomy" id="1229152"/>
    <lineage>
        <taxon>Bacteria</taxon>
        <taxon>Bacillati</taxon>
        <taxon>Bacillota</taxon>
        <taxon>Bacilli</taxon>
        <taxon>Bacillales</taxon>
        <taxon>Bacillaceae</taxon>
        <taxon>Oceanobacillus</taxon>
    </lineage>
</organism>
<keyword evidence="3 6" id="KW-0812">Transmembrane</keyword>
<keyword evidence="5 6" id="KW-0472">Membrane</keyword>
<evidence type="ECO:0000256" key="4">
    <source>
        <dbReference type="ARBA" id="ARBA00022989"/>
    </source>
</evidence>
<proteinExistence type="predicted"/>
<evidence type="ECO:0000313" key="7">
    <source>
        <dbReference type="EMBL" id="RDW20756.1"/>
    </source>
</evidence>
<comment type="caution">
    <text evidence="7">The sequence shown here is derived from an EMBL/GenBank/DDBJ whole genome shotgun (WGS) entry which is preliminary data.</text>
</comment>
<feature type="transmembrane region" description="Helical" evidence="6">
    <location>
        <begin position="156"/>
        <end position="178"/>
    </location>
</feature>
<dbReference type="InterPro" id="IPR050833">
    <property type="entry name" value="Poly_Biosynth_Transport"/>
</dbReference>
<feature type="transmembrane region" description="Helical" evidence="6">
    <location>
        <begin position="93"/>
        <end position="116"/>
    </location>
</feature>
<feature type="transmembrane region" description="Helical" evidence="6">
    <location>
        <begin position="21"/>
        <end position="39"/>
    </location>
</feature>
<accession>A0A3D8PX95</accession>
<feature type="transmembrane region" description="Helical" evidence="6">
    <location>
        <begin position="341"/>
        <end position="360"/>
    </location>
</feature>
<evidence type="ECO:0000256" key="6">
    <source>
        <dbReference type="SAM" id="Phobius"/>
    </source>
</evidence>
<evidence type="ECO:0000256" key="3">
    <source>
        <dbReference type="ARBA" id="ARBA00022692"/>
    </source>
</evidence>
<name>A0A3D8PX95_9BACI</name>
<feature type="transmembrane region" description="Helical" evidence="6">
    <location>
        <begin position="184"/>
        <end position="202"/>
    </location>
</feature>
<feature type="transmembrane region" description="Helical" evidence="6">
    <location>
        <begin position="51"/>
        <end position="72"/>
    </location>
</feature>
<feature type="transmembrane region" description="Helical" evidence="6">
    <location>
        <begin position="128"/>
        <end position="144"/>
    </location>
</feature>
<comment type="subcellular location">
    <subcellularLocation>
        <location evidence="1">Cell membrane</location>
        <topology evidence="1">Multi-pass membrane protein</topology>
    </subcellularLocation>
</comment>
<evidence type="ECO:0000313" key="8">
    <source>
        <dbReference type="Proteomes" id="UP000256520"/>
    </source>
</evidence>
<keyword evidence="8" id="KW-1185">Reference proteome</keyword>
<feature type="transmembrane region" description="Helical" evidence="6">
    <location>
        <begin position="402"/>
        <end position="425"/>
    </location>
</feature>
<evidence type="ECO:0000256" key="1">
    <source>
        <dbReference type="ARBA" id="ARBA00004651"/>
    </source>
</evidence>
<reference evidence="8" key="1">
    <citation type="submission" date="2017-11" db="EMBL/GenBank/DDBJ databases">
        <authorList>
            <person name="Zhu W."/>
        </authorList>
    </citation>
    <scope>NUCLEOTIDE SEQUENCE [LARGE SCALE GENOMIC DNA]</scope>
    <source>
        <strain evidence="8">CAU 1051</strain>
    </source>
</reference>
<keyword evidence="2" id="KW-1003">Cell membrane</keyword>
<dbReference type="PANTHER" id="PTHR30250:SF26">
    <property type="entry name" value="PSMA PROTEIN"/>
    <property type="match status" value="1"/>
</dbReference>